<feature type="binding site" evidence="8">
    <location>
        <position position="375"/>
    </location>
    <ligand>
        <name>Mn(2+)</name>
        <dbReference type="ChEBI" id="CHEBI:29035"/>
        <label>1</label>
    </ligand>
</feature>
<dbReference type="GO" id="GO:0005737">
    <property type="term" value="C:cytoplasm"/>
    <property type="evidence" value="ECO:0007669"/>
    <property type="project" value="UniProtKB-SubCell"/>
</dbReference>
<evidence type="ECO:0000256" key="5">
    <source>
        <dbReference type="ARBA" id="ARBA00022670"/>
    </source>
</evidence>
<feature type="binding site" evidence="8">
    <location>
        <position position="375"/>
    </location>
    <ligand>
        <name>Mn(2+)</name>
        <dbReference type="ChEBI" id="CHEBI:29035"/>
        <label>2</label>
    </ligand>
</feature>
<feature type="binding site" evidence="8">
    <location>
        <position position="296"/>
    </location>
    <ligand>
        <name>Mn(2+)</name>
        <dbReference type="ChEBI" id="CHEBI:29035"/>
        <label>1</label>
    </ligand>
</feature>
<gene>
    <name evidence="8" type="primary">pepA</name>
    <name evidence="10" type="ORF">CLV49_3055</name>
</gene>
<dbReference type="InterPro" id="IPR008283">
    <property type="entry name" value="Peptidase_M17_N"/>
</dbReference>
<comment type="catalytic activity">
    <reaction evidence="2 8">
        <text>Release of an N-terminal amino acid, preferentially leucine, but not glutamic or aspartic acids.</text>
        <dbReference type="EC" id="3.4.11.10"/>
    </reaction>
</comment>
<dbReference type="CDD" id="cd00433">
    <property type="entry name" value="Peptidase_M17"/>
    <property type="match status" value="1"/>
</dbReference>
<dbReference type="EMBL" id="PYAU01000001">
    <property type="protein sequence ID" value="PSL39419.1"/>
    <property type="molecule type" value="Genomic_DNA"/>
</dbReference>
<dbReference type="Gene3D" id="3.40.220.10">
    <property type="entry name" value="Leucine Aminopeptidase, subunit E, domain 1"/>
    <property type="match status" value="1"/>
</dbReference>
<evidence type="ECO:0000313" key="11">
    <source>
        <dbReference type="Proteomes" id="UP000241203"/>
    </source>
</evidence>
<feature type="active site" evidence="8">
    <location>
        <position position="377"/>
    </location>
</feature>
<dbReference type="HAMAP" id="MF_00181">
    <property type="entry name" value="Cytosol_peptidase_M17"/>
    <property type="match status" value="1"/>
</dbReference>
<organism evidence="10 11">
    <name type="scientific">Labedella gwakjiensis</name>
    <dbReference type="NCBI Taxonomy" id="390269"/>
    <lineage>
        <taxon>Bacteria</taxon>
        <taxon>Bacillati</taxon>
        <taxon>Actinomycetota</taxon>
        <taxon>Actinomycetes</taxon>
        <taxon>Micrococcales</taxon>
        <taxon>Microbacteriaceae</taxon>
        <taxon>Labedella</taxon>
    </lineage>
</organism>
<keyword evidence="8" id="KW-0479">Metal-binding</keyword>
<evidence type="ECO:0000313" key="10">
    <source>
        <dbReference type="EMBL" id="PSL39419.1"/>
    </source>
</evidence>
<feature type="active site" evidence="8">
    <location>
        <position position="303"/>
    </location>
</feature>
<comment type="caution">
    <text evidence="10">The sequence shown here is derived from an EMBL/GenBank/DDBJ whole genome shotgun (WGS) entry which is preliminary data.</text>
</comment>
<evidence type="ECO:0000256" key="8">
    <source>
        <dbReference type="HAMAP-Rule" id="MF_00181"/>
    </source>
</evidence>
<dbReference type="NCBIfam" id="NF002073">
    <property type="entry name" value="PRK00913.1-2"/>
    <property type="match status" value="1"/>
</dbReference>
<sequence>MLIAAPRRPVRAGCAQGEQRATTRRAGTWRAVSMAGMAIPSLSLSTASAPDVTCDVLLLLSAKSPDGPRVSGAGSADLASALVAVGATGAAEELVRLPSPFTSAGSVAVIGTGDDADAGTIRDAVGSAVRRLGGTVHVAIEASDLDTDAVRGAVEGALLGSYAFTRYRGTSAADVKAPVSTITVLVSATTADDDRTGILARARAVATAIASVKDLVNTPPSDLYPESFADHAREILAGTSVDVTVWDEVALARDGFGGILGVGKGSSRGPRLVKIDYSPDGAARHIALVGKGITFDTGGLSLKPAGSMVGMKYDMTGAASVLAAVAAVAELGLAVRVTGWLCLAENMPSGTAMRPEDVITIRGGRTVEVLNTDAEGRLVMADGIVAASEESPDVILDIATLTGAAGMALGTRYSGVMGDSALVSTVVDLADGAGEKFWHMPLPSELRALLSSDVADIANAKIGNRNGGMLLAGVFLREFVGSVDGTTIPWAHIDIAATANNEGSPYGFTGKGPTGVGVRTLIALAESMSDA</sequence>
<reference evidence="10 11" key="1">
    <citation type="submission" date="2018-03" db="EMBL/GenBank/DDBJ databases">
        <title>Genomic Encyclopedia of Archaeal and Bacterial Type Strains, Phase II (KMG-II): from individual species to whole genera.</title>
        <authorList>
            <person name="Goeker M."/>
        </authorList>
    </citation>
    <scope>NUCLEOTIDE SEQUENCE [LARGE SCALE GENOMIC DNA]</scope>
    <source>
        <strain evidence="10 11">DSM 21548</strain>
    </source>
</reference>
<evidence type="ECO:0000256" key="3">
    <source>
        <dbReference type="ARBA" id="ARBA00009528"/>
    </source>
</evidence>
<keyword evidence="6 8" id="KW-0378">Hydrolase</keyword>
<dbReference type="Gene3D" id="3.40.630.10">
    <property type="entry name" value="Zn peptidases"/>
    <property type="match status" value="1"/>
</dbReference>
<proteinExistence type="inferred from homology"/>
<dbReference type="PROSITE" id="PS00631">
    <property type="entry name" value="CYTOSOL_AP"/>
    <property type="match status" value="1"/>
</dbReference>
<dbReference type="InterPro" id="IPR043472">
    <property type="entry name" value="Macro_dom-like"/>
</dbReference>
<dbReference type="GO" id="GO:0030145">
    <property type="term" value="F:manganese ion binding"/>
    <property type="evidence" value="ECO:0007669"/>
    <property type="project" value="UniProtKB-UniRule"/>
</dbReference>
<accession>A0A2P8GZP0</accession>
<dbReference type="PRINTS" id="PR00481">
    <property type="entry name" value="LAMNOPPTDASE"/>
</dbReference>
<keyword evidence="8" id="KW-0963">Cytoplasm</keyword>
<name>A0A2P8GZP0_9MICO</name>
<protein>
    <recommendedName>
        <fullName evidence="8">Probable cytosol aminopeptidase</fullName>
        <ecNumber evidence="8">3.4.11.1</ecNumber>
    </recommendedName>
    <alternativeName>
        <fullName evidence="8">Leucine aminopeptidase</fullName>
        <shortName evidence="8">LAP</shortName>
        <ecNumber evidence="8">3.4.11.10</ecNumber>
    </alternativeName>
    <alternativeName>
        <fullName evidence="8">Leucyl aminopeptidase</fullName>
    </alternativeName>
</protein>
<evidence type="ECO:0000256" key="1">
    <source>
        <dbReference type="ARBA" id="ARBA00000135"/>
    </source>
</evidence>
<dbReference type="PANTHER" id="PTHR11963">
    <property type="entry name" value="LEUCINE AMINOPEPTIDASE-RELATED"/>
    <property type="match status" value="1"/>
</dbReference>
<dbReference type="Pfam" id="PF02789">
    <property type="entry name" value="Peptidase_M17_N"/>
    <property type="match status" value="1"/>
</dbReference>
<dbReference type="Pfam" id="PF00883">
    <property type="entry name" value="Peptidase_M17"/>
    <property type="match status" value="1"/>
</dbReference>
<evidence type="ECO:0000256" key="7">
    <source>
        <dbReference type="ARBA" id="ARBA00049972"/>
    </source>
</evidence>
<dbReference type="AlphaFoldDB" id="A0A2P8GZP0"/>
<dbReference type="Proteomes" id="UP000241203">
    <property type="component" value="Unassembled WGS sequence"/>
</dbReference>
<feature type="binding site" evidence="8">
    <location>
        <position position="373"/>
    </location>
    <ligand>
        <name>Mn(2+)</name>
        <dbReference type="ChEBI" id="CHEBI:29035"/>
        <label>1</label>
    </ligand>
</feature>
<keyword evidence="8" id="KW-0464">Manganese</keyword>
<dbReference type="GO" id="GO:0070006">
    <property type="term" value="F:metalloaminopeptidase activity"/>
    <property type="evidence" value="ECO:0007669"/>
    <property type="project" value="InterPro"/>
</dbReference>
<comment type="subcellular location">
    <subcellularLocation>
        <location evidence="8">Cytoplasm</location>
    </subcellularLocation>
</comment>
<comment type="catalytic activity">
    <reaction evidence="1 8">
        <text>Release of an N-terminal amino acid, Xaa-|-Yaa-, in which Xaa is preferably Leu, but may be other amino acids including Pro although not Arg or Lys, and Yaa may be Pro. Amino acid amides and methyl esters are also readily hydrolyzed, but rates on arylamides are exceedingly low.</text>
        <dbReference type="EC" id="3.4.11.1"/>
    </reaction>
</comment>
<dbReference type="EC" id="3.4.11.1" evidence="8"/>
<dbReference type="PANTHER" id="PTHR11963:SF23">
    <property type="entry name" value="CYTOSOL AMINOPEPTIDASE"/>
    <property type="match status" value="1"/>
</dbReference>
<evidence type="ECO:0000256" key="6">
    <source>
        <dbReference type="ARBA" id="ARBA00022801"/>
    </source>
</evidence>
<dbReference type="InterPro" id="IPR000819">
    <property type="entry name" value="Peptidase_M17_C"/>
</dbReference>
<evidence type="ECO:0000259" key="9">
    <source>
        <dbReference type="PROSITE" id="PS00631"/>
    </source>
</evidence>
<dbReference type="InterPro" id="IPR011356">
    <property type="entry name" value="Leucine_aapep/pepB"/>
</dbReference>
<comment type="cofactor">
    <cofactor evidence="8">
        <name>Mn(2+)</name>
        <dbReference type="ChEBI" id="CHEBI:29035"/>
    </cofactor>
    <text evidence="8">Binds 2 manganese ions per subunit.</text>
</comment>
<evidence type="ECO:0000256" key="4">
    <source>
        <dbReference type="ARBA" id="ARBA00022438"/>
    </source>
</evidence>
<dbReference type="SUPFAM" id="SSF53187">
    <property type="entry name" value="Zn-dependent exopeptidases"/>
    <property type="match status" value="1"/>
</dbReference>
<feature type="binding site" evidence="8">
    <location>
        <position position="314"/>
    </location>
    <ligand>
        <name>Mn(2+)</name>
        <dbReference type="ChEBI" id="CHEBI:29035"/>
        <label>2</label>
    </ligand>
</feature>
<dbReference type="InterPro" id="IPR023042">
    <property type="entry name" value="Peptidase_M17_leu_NH2_pept"/>
</dbReference>
<feature type="binding site" evidence="8">
    <location>
        <position position="296"/>
    </location>
    <ligand>
        <name>Mn(2+)</name>
        <dbReference type="ChEBI" id="CHEBI:29035"/>
        <label>2</label>
    </ligand>
</feature>
<dbReference type="EC" id="3.4.11.10" evidence="8"/>
<evidence type="ECO:0000256" key="2">
    <source>
        <dbReference type="ARBA" id="ARBA00000967"/>
    </source>
</evidence>
<feature type="domain" description="Cytosol aminopeptidase" evidence="9">
    <location>
        <begin position="371"/>
        <end position="378"/>
    </location>
</feature>
<feature type="binding site" evidence="8">
    <location>
        <position position="291"/>
    </location>
    <ligand>
        <name>Mn(2+)</name>
        <dbReference type="ChEBI" id="CHEBI:29035"/>
        <label>2</label>
    </ligand>
</feature>
<dbReference type="SUPFAM" id="SSF52949">
    <property type="entry name" value="Macro domain-like"/>
    <property type="match status" value="1"/>
</dbReference>
<keyword evidence="5 8" id="KW-0645">Protease</keyword>
<comment type="similarity">
    <text evidence="3 8">Belongs to the peptidase M17 family.</text>
</comment>
<dbReference type="GO" id="GO:0006508">
    <property type="term" value="P:proteolysis"/>
    <property type="evidence" value="ECO:0007669"/>
    <property type="project" value="UniProtKB-KW"/>
</dbReference>
<keyword evidence="4 8" id="KW-0031">Aminopeptidase</keyword>
<comment type="function">
    <text evidence="7 8">Presumably involved in the processing and regular turnover of intracellular proteins. Catalyzes the removal of unsubstituted N-terminal amino acids from various peptides.</text>
</comment>